<proteinExistence type="predicted"/>
<reference evidence="1" key="1">
    <citation type="journal article" date="2023" name="Plant J.">
        <title>Genome sequences and population genomics provide insights into the demographic history, inbreeding, and mutation load of two 'living fossil' tree species of Dipteronia.</title>
        <authorList>
            <person name="Feng Y."/>
            <person name="Comes H.P."/>
            <person name="Chen J."/>
            <person name="Zhu S."/>
            <person name="Lu R."/>
            <person name="Zhang X."/>
            <person name="Li P."/>
            <person name="Qiu J."/>
            <person name="Olsen K.M."/>
            <person name="Qiu Y."/>
        </authorList>
    </citation>
    <scope>NUCLEOTIDE SEQUENCE</scope>
    <source>
        <strain evidence="1">NBL</strain>
    </source>
</reference>
<evidence type="ECO:0000313" key="2">
    <source>
        <dbReference type="Proteomes" id="UP001281410"/>
    </source>
</evidence>
<dbReference type="EMBL" id="JANJYJ010000006">
    <property type="protein sequence ID" value="KAK3204247.1"/>
    <property type="molecule type" value="Genomic_DNA"/>
</dbReference>
<dbReference type="Proteomes" id="UP001281410">
    <property type="component" value="Unassembled WGS sequence"/>
</dbReference>
<organism evidence="1 2">
    <name type="scientific">Dipteronia sinensis</name>
    <dbReference type="NCBI Taxonomy" id="43782"/>
    <lineage>
        <taxon>Eukaryota</taxon>
        <taxon>Viridiplantae</taxon>
        <taxon>Streptophyta</taxon>
        <taxon>Embryophyta</taxon>
        <taxon>Tracheophyta</taxon>
        <taxon>Spermatophyta</taxon>
        <taxon>Magnoliopsida</taxon>
        <taxon>eudicotyledons</taxon>
        <taxon>Gunneridae</taxon>
        <taxon>Pentapetalae</taxon>
        <taxon>rosids</taxon>
        <taxon>malvids</taxon>
        <taxon>Sapindales</taxon>
        <taxon>Sapindaceae</taxon>
        <taxon>Hippocastanoideae</taxon>
        <taxon>Acereae</taxon>
        <taxon>Dipteronia</taxon>
    </lineage>
</organism>
<comment type="caution">
    <text evidence="1">The sequence shown here is derived from an EMBL/GenBank/DDBJ whole genome shotgun (WGS) entry which is preliminary data.</text>
</comment>
<evidence type="ECO:0000313" key="1">
    <source>
        <dbReference type="EMBL" id="KAK3204247.1"/>
    </source>
</evidence>
<sequence length="99" mass="12250">MCLIIFYFFSFYSSRKHVYFFHFPRFVFAKEKIEINMFLIWCEHIFFHVVIETRETRLTPTHFLGLQLCKYYQLGSELLLVRWLGFQDLVALLLKPRMW</sequence>
<protein>
    <submittedName>
        <fullName evidence="1">Uncharacterized protein</fullName>
    </submittedName>
</protein>
<keyword evidence="2" id="KW-1185">Reference proteome</keyword>
<dbReference type="AlphaFoldDB" id="A0AAE0A5M2"/>
<accession>A0AAE0A5M2</accession>
<name>A0AAE0A5M2_9ROSI</name>
<gene>
    <name evidence="1" type="ORF">Dsin_018293</name>
</gene>